<accession>A0A915KQU4</accession>
<proteinExistence type="predicted"/>
<keyword evidence="1" id="KW-1185">Reference proteome</keyword>
<sequence>MELPKMSSTSVVLSRFITNPPPLVGLNEDKNFEQSKKYLIIDSSGKLVELLSPFSKKSLTSIILLLQTVRLDHLFDQLSQTFAILFALQHFAVDGDFGVQRLLGVQQHLQFDHQRLAFVAHLAYLGVAVVQGRFVLALVVFQLITQFAAQIAQLNAQTFRFFLLVTGLHILTSRRGLDFLNLNGEHC</sequence>
<dbReference type="AlphaFoldDB" id="A0A915KQU4"/>
<protein>
    <submittedName>
        <fullName evidence="2">Uncharacterized protein</fullName>
    </submittedName>
</protein>
<evidence type="ECO:0000313" key="2">
    <source>
        <dbReference type="WBParaSite" id="nRc.2.0.1.t41126-RA"/>
    </source>
</evidence>
<organism evidence="1 2">
    <name type="scientific">Romanomermis culicivorax</name>
    <name type="common">Nematode worm</name>
    <dbReference type="NCBI Taxonomy" id="13658"/>
    <lineage>
        <taxon>Eukaryota</taxon>
        <taxon>Metazoa</taxon>
        <taxon>Ecdysozoa</taxon>
        <taxon>Nematoda</taxon>
        <taxon>Enoplea</taxon>
        <taxon>Dorylaimia</taxon>
        <taxon>Mermithida</taxon>
        <taxon>Mermithoidea</taxon>
        <taxon>Mermithidae</taxon>
        <taxon>Romanomermis</taxon>
    </lineage>
</organism>
<dbReference type="WBParaSite" id="nRc.2.0.1.t41126-RA">
    <property type="protein sequence ID" value="nRc.2.0.1.t41126-RA"/>
    <property type="gene ID" value="nRc.2.0.1.g41126"/>
</dbReference>
<reference evidence="2" key="1">
    <citation type="submission" date="2022-11" db="UniProtKB">
        <authorList>
            <consortium name="WormBaseParasite"/>
        </authorList>
    </citation>
    <scope>IDENTIFICATION</scope>
</reference>
<evidence type="ECO:0000313" key="1">
    <source>
        <dbReference type="Proteomes" id="UP000887565"/>
    </source>
</evidence>
<dbReference type="Proteomes" id="UP000887565">
    <property type="component" value="Unplaced"/>
</dbReference>
<name>A0A915KQU4_ROMCU</name>